<dbReference type="Proteomes" id="UP000030745">
    <property type="component" value="Unassembled WGS sequence"/>
</dbReference>
<accession>A0A067CNR2</accession>
<protein>
    <submittedName>
        <fullName evidence="1">Uncharacterized protein</fullName>
    </submittedName>
</protein>
<dbReference type="KEGG" id="spar:SPRG_02808"/>
<name>A0A067CNR2_SAPPC</name>
<dbReference type="EMBL" id="KK583195">
    <property type="protein sequence ID" value="KDO32329.1"/>
    <property type="molecule type" value="Genomic_DNA"/>
</dbReference>
<organism evidence="1 2">
    <name type="scientific">Saprolegnia parasitica (strain CBS 223.65)</name>
    <dbReference type="NCBI Taxonomy" id="695850"/>
    <lineage>
        <taxon>Eukaryota</taxon>
        <taxon>Sar</taxon>
        <taxon>Stramenopiles</taxon>
        <taxon>Oomycota</taxon>
        <taxon>Saprolegniomycetes</taxon>
        <taxon>Saprolegniales</taxon>
        <taxon>Saprolegniaceae</taxon>
        <taxon>Saprolegnia</taxon>
    </lineage>
</organism>
<proteinExistence type="predicted"/>
<evidence type="ECO:0000313" key="1">
    <source>
        <dbReference type="EMBL" id="KDO32329.1"/>
    </source>
</evidence>
<dbReference type="RefSeq" id="XP_012196785.1">
    <property type="nucleotide sequence ID" value="XM_012341395.1"/>
</dbReference>
<dbReference type="OrthoDB" id="76226at2759"/>
<evidence type="ECO:0000313" key="2">
    <source>
        <dbReference type="Proteomes" id="UP000030745"/>
    </source>
</evidence>
<gene>
    <name evidence="1" type="ORF">SPRG_02808</name>
</gene>
<dbReference type="GeneID" id="24125347"/>
<dbReference type="VEuPathDB" id="FungiDB:SPRG_02808"/>
<keyword evidence="2" id="KW-1185">Reference proteome</keyword>
<dbReference type="AlphaFoldDB" id="A0A067CNR2"/>
<sequence length="255" mass="28438">MSSSQLLKLHSVLDDTYFEVRGKAPSTASGIATTFTVVKDPDLMDKMKLKSAASSKNKAELFVRIDVGTITITAQGATTDIAIAQGCTDVHLQGRRSVRVATRQGHDHATLAFSDRISAVEFCGCVGLIQHIEHLREPRYLAESLNHDGSMLKYTRLTLAFAEEMWTLAMWRELWPYSNVLSALRSVLAALPDATSIHRVREINATLAEVHEQFYGHAAINFFMEKDGVRYYRASYVALLVAKVKALQTHLAFYM</sequence>
<dbReference type="OMA" id="YGHAAIN"/>
<reference evidence="1 2" key="1">
    <citation type="journal article" date="2013" name="PLoS Genet.">
        <title>Distinctive expansion of potential virulence genes in the genome of the oomycete fish pathogen Saprolegnia parasitica.</title>
        <authorList>
            <person name="Jiang R.H."/>
            <person name="de Bruijn I."/>
            <person name="Haas B.J."/>
            <person name="Belmonte R."/>
            <person name="Lobach L."/>
            <person name="Christie J."/>
            <person name="van den Ackerveken G."/>
            <person name="Bottin A."/>
            <person name="Bulone V."/>
            <person name="Diaz-Moreno S.M."/>
            <person name="Dumas B."/>
            <person name="Fan L."/>
            <person name="Gaulin E."/>
            <person name="Govers F."/>
            <person name="Grenville-Briggs L.J."/>
            <person name="Horner N.R."/>
            <person name="Levin J.Z."/>
            <person name="Mammella M."/>
            <person name="Meijer H.J."/>
            <person name="Morris P."/>
            <person name="Nusbaum C."/>
            <person name="Oome S."/>
            <person name="Phillips A.J."/>
            <person name="van Rooyen D."/>
            <person name="Rzeszutek E."/>
            <person name="Saraiva M."/>
            <person name="Secombes C.J."/>
            <person name="Seidl M.F."/>
            <person name="Snel B."/>
            <person name="Stassen J.H."/>
            <person name="Sykes S."/>
            <person name="Tripathy S."/>
            <person name="van den Berg H."/>
            <person name="Vega-Arreguin J.C."/>
            <person name="Wawra S."/>
            <person name="Young S.K."/>
            <person name="Zeng Q."/>
            <person name="Dieguez-Uribeondo J."/>
            <person name="Russ C."/>
            <person name="Tyler B.M."/>
            <person name="van West P."/>
        </authorList>
    </citation>
    <scope>NUCLEOTIDE SEQUENCE [LARGE SCALE GENOMIC DNA]</scope>
    <source>
        <strain evidence="1 2">CBS 223.65</strain>
    </source>
</reference>